<reference evidence="2 3" key="1">
    <citation type="submission" date="2017-02" db="EMBL/GenBank/DDBJ databases">
        <title>The new phylogeny of genus Mycobacterium.</title>
        <authorList>
            <person name="Tortoli E."/>
            <person name="Trovato A."/>
            <person name="Cirillo D.M."/>
        </authorList>
    </citation>
    <scope>NUCLEOTIDE SEQUENCE [LARGE SCALE GENOMIC DNA]</scope>
    <source>
        <strain evidence="2 3">IP1130001</strain>
    </source>
</reference>
<sequence length="384" mass="39999">MVVDLTARPRITAGVALASAAVLAAGPMAQRLPNFHVAWQLTQVNVSEINLTDASSALDLFSGVENELVSLASGASAAAVPASVVNPLQTWISTFQTAGANLQTLFNDWSKMPFPVLQQVAANGLQYGIDYVAPFHTAANAAVKYLTPMKGTQFFPAMQKAGSELLAGQVSTAITGFYQALWQNPLIEIGMPLENITEIPGYIATNFANTVNYFPTVVTYVGLFQLLSLPQNLATTLGTSLQSVYDAFVGGDGPGVLTNLLNTPAALTNTLLNGAGGVLYPGGGGLSYGFSIQYAQQLASKIVAPKAQNIATGGSLATALQNFGSTLTQGWPSLSSLATIGSNFGYELTLMLQSLPSTLSNLPSTLGSLAGQVGTLLLSFLRLL</sequence>
<evidence type="ECO:0000313" key="3">
    <source>
        <dbReference type="Proteomes" id="UP000243140"/>
    </source>
</evidence>
<feature type="signal peptide" evidence="1">
    <location>
        <begin position="1"/>
        <end position="24"/>
    </location>
</feature>
<accession>A0ABX3SMF0</accession>
<evidence type="ECO:0000256" key="1">
    <source>
        <dbReference type="SAM" id="SignalP"/>
    </source>
</evidence>
<organism evidence="2 3">
    <name type="scientific">Mycobacterium malmoense</name>
    <dbReference type="NCBI Taxonomy" id="1780"/>
    <lineage>
        <taxon>Bacteria</taxon>
        <taxon>Bacillati</taxon>
        <taxon>Actinomycetota</taxon>
        <taxon>Actinomycetes</taxon>
        <taxon>Mycobacteriales</taxon>
        <taxon>Mycobacteriaceae</taxon>
        <taxon>Mycobacterium</taxon>
    </lineage>
</organism>
<evidence type="ECO:0008006" key="4">
    <source>
        <dbReference type="Google" id="ProtNLM"/>
    </source>
</evidence>
<name>A0ABX3SMF0_MYCMA</name>
<keyword evidence="1" id="KW-0732">Signal</keyword>
<proteinExistence type="predicted"/>
<evidence type="ECO:0000313" key="2">
    <source>
        <dbReference type="EMBL" id="ORA78231.1"/>
    </source>
</evidence>
<dbReference type="Proteomes" id="UP000243140">
    <property type="component" value="Unassembled WGS sequence"/>
</dbReference>
<feature type="chain" id="PRO_5046876595" description="PE-PGRS family protein" evidence="1">
    <location>
        <begin position="25"/>
        <end position="384"/>
    </location>
</feature>
<dbReference type="EMBL" id="MVHV01000030">
    <property type="protein sequence ID" value="ORA78231.1"/>
    <property type="molecule type" value="Genomic_DNA"/>
</dbReference>
<comment type="caution">
    <text evidence="2">The sequence shown here is derived from an EMBL/GenBank/DDBJ whole genome shotgun (WGS) entry which is preliminary data.</text>
</comment>
<protein>
    <recommendedName>
        <fullName evidence="4">PE-PGRS family protein</fullName>
    </recommendedName>
</protein>
<gene>
    <name evidence="2" type="ORF">BST29_21860</name>
</gene>
<keyword evidence="3" id="KW-1185">Reference proteome</keyword>
<dbReference type="RefSeq" id="WP_083012287.1">
    <property type="nucleotide sequence ID" value="NZ_CP080999.1"/>
</dbReference>